<keyword evidence="1" id="KW-0812">Transmembrane</keyword>
<keyword evidence="1" id="KW-1133">Transmembrane helix</keyword>
<proteinExistence type="predicted"/>
<evidence type="ECO:0000256" key="1">
    <source>
        <dbReference type="SAM" id="Phobius"/>
    </source>
</evidence>
<accession>A0A5K7XFW0</accession>
<name>A0A5K7XFW0_9BACT</name>
<evidence type="ECO:0000313" key="3">
    <source>
        <dbReference type="Proteomes" id="UP000326837"/>
    </source>
</evidence>
<protein>
    <submittedName>
        <fullName evidence="2">Uncharacterized protein</fullName>
    </submittedName>
</protein>
<sequence>MTLLFIYLSELLVGAAFVYVVWKFIQRGRAQHRLMAMQEFSGQQAELAQRFLEAASLSGKPRGLRWTGCELQGAPLFAVDTATGELVALVAATVSFAAIEGGGMEEVEAVGNLRSATATFVYRRHAWGTDGRVIFNLEPAEALAKFAGALRAVPT</sequence>
<dbReference type="RefSeq" id="WP_152099475.1">
    <property type="nucleotide sequence ID" value="NZ_AP021861.1"/>
</dbReference>
<dbReference type="AlphaFoldDB" id="A0A5K7XFW0"/>
<feature type="transmembrane region" description="Helical" evidence="1">
    <location>
        <begin position="6"/>
        <end position="25"/>
    </location>
</feature>
<evidence type="ECO:0000313" key="2">
    <source>
        <dbReference type="EMBL" id="BBO33761.1"/>
    </source>
</evidence>
<reference evidence="3" key="1">
    <citation type="submission" date="2019-10" db="EMBL/GenBank/DDBJ databases">
        <title>Lacipirellula parvula gen. nov., sp. nov., representing a lineage of planctomycetes widespread in freshwater anoxic habitats, and description of the family Lacipirellulaceae.</title>
        <authorList>
            <person name="Dedysh S.N."/>
            <person name="Kulichevskaya I.S."/>
            <person name="Beletsky A.V."/>
            <person name="Rakitin A.L."/>
            <person name="Mardanov A.V."/>
            <person name="Ivanova A.A."/>
            <person name="Saltykova V.X."/>
            <person name="Rijpstra W.I.C."/>
            <person name="Sinninghe Damste J.S."/>
            <person name="Ravin N.V."/>
        </authorList>
    </citation>
    <scope>NUCLEOTIDE SEQUENCE [LARGE SCALE GENOMIC DNA]</scope>
    <source>
        <strain evidence="3">PX69</strain>
    </source>
</reference>
<dbReference type="EMBL" id="AP021861">
    <property type="protein sequence ID" value="BBO33761.1"/>
    <property type="molecule type" value="Genomic_DNA"/>
</dbReference>
<keyword evidence="3" id="KW-1185">Reference proteome</keyword>
<gene>
    <name evidence="2" type="ORF">PLANPX_3373</name>
</gene>
<dbReference type="Proteomes" id="UP000326837">
    <property type="component" value="Chromosome"/>
</dbReference>
<keyword evidence="1" id="KW-0472">Membrane</keyword>
<organism evidence="2 3">
    <name type="scientific">Lacipirellula parvula</name>
    <dbReference type="NCBI Taxonomy" id="2650471"/>
    <lineage>
        <taxon>Bacteria</taxon>
        <taxon>Pseudomonadati</taxon>
        <taxon>Planctomycetota</taxon>
        <taxon>Planctomycetia</taxon>
        <taxon>Pirellulales</taxon>
        <taxon>Lacipirellulaceae</taxon>
        <taxon>Lacipirellula</taxon>
    </lineage>
</organism>
<dbReference type="KEGG" id="lpav:PLANPX_3373"/>